<gene>
    <name evidence="3" type="ORF">EI546_01205</name>
</gene>
<dbReference type="NCBIfam" id="TIGR04183">
    <property type="entry name" value="Por_Secre_tail"/>
    <property type="match status" value="1"/>
</dbReference>
<dbReference type="KEGG" id="aev:EI546_01205"/>
<evidence type="ECO:0000313" key="3">
    <source>
        <dbReference type="EMBL" id="QAA80429.1"/>
    </source>
</evidence>
<protein>
    <submittedName>
        <fullName evidence="3">T9SS type A sorting domain-containing protein</fullName>
    </submittedName>
</protein>
<dbReference type="OrthoDB" id="4535652at2"/>
<dbReference type="Pfam" id="PF05057">
    <property type="entry name" value="DUF676"/>
    <property type="match status" value="1"/>
</dbReference>
<dbReference type="EMBL" id="CP034951">
    <property type="protein sequence ID" value="QAA80429.1"/>
    <property type="molecule type" value="Genomic_DNA"/>
</dbReference>
<organism evidence="3 4">
    <name type="scientific">Aequorivita ciconiae</name>
    <dbReference type="NCBI Taxonomy" id="2494375"/>
    <lineage>
        <taxon>Bacteria</taxon>
        <taxon>Pseudomonadati</taxon>
        <taxon>Bacteroidota</taxon>
        <taxon>Flavobacteriia</taxon>
        <taxon>Flavobacteriales</taxon>
        <taxon>Flavobacteriaceae</taxon>
        <taxon>Aequorivita</taxon>
    </lineage>
</organism>
<dbReference type="InterPro" id="IPR007751">
    <property type="entry name" value="DUF676_lipase-like"/>
</dbReference>
<accession>A0A410FZK5</accession>
<dbReference type="Proteomes" id="UP000285517">
    <property type="component" value="Chromosome"/>
</dbReference>
<dbReference type="AlphaFoldDB" id="A0A410FZK5"/>
<dbReference type="Gene3D" id="3.40.50.1820">
    <property type="entry name" value="alpha/beta hydrolase"/>
    <property type="match status" value="1"/>
</dbReference>
<evidence type="ECO:0000256" key="1">
    <source>
        <dbReference type="ARBA" id="ARBA00022729"/>
    </source>
</evidence>
<keyword evidence="1" id="KW-0732">Signal</keyword>
<keyword evidence="4" id="KW-1185">Reference proteome</keyword>
<dbReference type="SUPFAM" id="SSF53474">
    <property type="entry name" value="alpha/beta-Hydrolases"/>
    <property type="match status" value="1"/>
</dbReference>
<evidence type="ECO:0000313" key="4">
    <source>
        <dbReference type="Proteomes" id="UP000285517"/>
    </source>
</evidence>
<evidence type="ECO:0000259" key="2">
    <source>
        <dbReference type="Pfam" id="PF05057"/>
    </source>
</evidence>
<sequence>MKIFYTLLLVLFVQFSYSQIRFQNIPRDARFPERTLSQTIVADTPYQGYDETQPYLGQGEYQIFLDNVNGVLDKPIIILDGFDPGNSRGISDIYASLGFGGQNFADVLRNEGFDIVILNAPIYTTNGKTIDGGADYIQRNAMVLTALIQKLNTDKIGEEELVVLGPSMGGLIARYALSYMESNSLNPQTRLFISFDAPHRGANIPISLQYVINYFAEEVGDAGAQEVIDQLLKSPAAKEMLVDHLEGHLLSGSTYEQDPSKILPLGAPGFRNEFQTELDALGFPQNVRNVAISNGSVNGVTTGSPGMTIIDTNLTIDATTSVDVALKFTPEAAQTNTATNITLKFFGIPISTYQTLSKSPNYTDGVDSAPGGTGSISDALGDGGGNPVLIEFINALQQELYCFIPTMSSLAIDNPDWFATPNLSDSPFVAFSVPAQNEPHVAMDADNVQFALDEIRNGAMGIPESKIGEGYVLVQNPVGEKIDIAILGNDSQENLTATVFGITGQKLMVKTWTHPQQKLSFDHNLESGIYLLKLDNGRSVQTIKMVVE</sequence>
<dbReference type="InterPro" id="IPR029058">
    <property type="entry name" value="AB_hydrolase_fold"/>
</dbReference>
<name>A0A410FZK5_9FLAO</name>
<proteinExistence type="predicted"/>
<reference evidence="3 4" key="1">
    <citation type="submission" date="2019-01" db="EMBL/GenBank/DDBJ databases">
        <title>Complete genome sequencing of Aequorivita sp. H23M31.</title>
        <authorList>
            <person name="Bae J.-W."/>
        </authorList>
    </citation>
    <scope>NUCLEOTIDE SEQUENCE [LARGE SCALE GENOMIC DNA]</scope>
    <source>
        <strain evidence="3 4">H23M31</strain>
    </source>
</reference>
<dbReference type="RefSeq" id="WP_128248830.1">
    <property type="nucleotide sequence ID" value="NZ_CP034951.1"/>
</dbReference>
<dbReference type="InterPro" id="IPR026444">
    <property type="entry name" value="Secre_tail"/>
</dbReference>
<feature type="domain" description="DUF676" evidence="2">
    <location>
        <begin position="143"/>
        <end position="203"/>
    </location>
</feature>